<dbReference type="AlphaFoldDB" id="A0A1G9Y218"/>
<keyword evidence="3" id="KW-1185">Reference proteome</keyword>
<dbReference type="Pfam" id="PF12900">
    <property type="entry name" value="Pyridox_ox_2"/>
    <property type="match status" value="1"/>
</dbReference>
<reference evidence="2 3" key="1">
    <citation type="submission" date="2016-10" db="EMBL/GenBank/DDBJ databases">
        <authorList>
            <person name="de Groot N.N."/>
        </authorList>
    </citation>
    <scope>NUCLEOTIDE SEQUENCE [LARGE SCALE GENOMIC DNA]</scope>
    <source>
        <strain evidence="2 3">DSM 44149</strain>
    </source>
</reference>
<dbReference type="GO" id="GO:0070967">
    <property type="term" value="F:coenzyme F420 binding"/>
    <property type="evidence" value="ECO:0007669"/>
    <property type="project" value="TreeGrafter"/>
</dbReference>
<proteinExistence type="predicted"/>
<dbReference type="STRING" id="211114.SAMN04489726_4549"/>
<sequence>MDRGRAVPLTGCMAVMTESKREEFLAGVHVGVISIARPDGPPLAVPVWYHYEPGGDVLVQTAPESLKFRLAEAAGEFTLVVQDENPPYRYVSVSGPVVAVDHETPWSEIEALAHRYLDGDAATDFLKTVEGATIATFRMRPRRWYSTDYSISG</sequence>
<accession>A0A1G9Y218</accession>
<name>A0A1G9Y218_ALLAB</name>
<dbReference type="PANTHER" id="PTHR35176">
    <property type="entry name" value="HEME OXYGENASE HI_0854-RELATED"/>
    <property type="match status" value="1"/>
</dbReference>
<evidence type="ECO:0000313" key="2">
    <source>
        <dbReference type="EMBL" id="SDN03098.1"/>
    </source>
</evidence>
<dbReference type="eggNOG" id="COG3467">
    <property type="taxonomic scope" value="Bacteria"/>
</dbReference>
<dbReference type="SUPFAM" id="SSF50475">
    <property type="entry name" value="FMN-binding split barrel"/>
    <property type="match status" value="1"/>
</dbReference>
<organism evidence="2 3">
    <name type="scientific">Allokutzneria albata</name>
    <name type="common">Kibdelosporangium albatum</name>
    <dbReference type="NCBI Taxonomy" id="211114"/>
    <lineage>
        <taxon>Bacteria</taxon>
        <taxon>Bacillati</taxon>
        <taxon>Actinomycetota</taxon>
        <taxon>Actinomycetes</taxon>
        <taxon>Pseudonocardiales</taxon>
        <taxon>Pseudonocardiaceae</taxon>
        <taxon>Allokutzneria</taxon>
    </lineage>
</organism>
<protein>
    <submittedName>
        <fullName evidence="2">PPOX class probable F420-dependent enzyme</fullName>
    </submittedName>
</protein>
<dbReference type="EMBL" id="LT629701">
    <property type="protein sequence ID" value="SDN03098.1"/>
    <property type="molecule type" value="Genomic_DNA"/>
</dbReference>
<evidence type="ECO:0000313" key="3">
    <source>
        <dbReference type="Proteomes" id="UP000183376"/>
    </source>
</evidence>
<dbReference type="Gene3D" id="2.30.110.10">
    <property type="entry name" value="Electron Transport, Fmn-binding Protein, Chain A"/>
    <property type="match status" value="1"/>
</dbReference>
<dbReference type="InterPro" id="IPR024747">
    <property type="entry name" value="Pyridox_Oxase-rel"/>
</dbReference>
<dbReference type="InterPro" id="IPR052019">
    <property type="entry name" value="F420H2_bilvrd_red/Heme_oxyg"/>
</dbReference>
<dbReference type="GO" id="GO:0016627">
    <property type="term" value="F:oxidoreductase activity, acting on the CH-CH group of donors"/>
    <property type="evidence" value="ECO:0007669"/>
    <property type="project" value="TreeGrafter"/>
</dbReference>
<dbReference type="GO" id="GO:0005829">
    <property type="term" value="C:cytosol"/>
    <property type="evidence" value="ECO:0007669"/>
    <property type="project" value="TreeGrafter"/>
</dbReference>
<dbReference type="Proteomes" id="UP000183376">
    <property type="component" value="Chromosome I"/>
</dbReference>
<keyword evidence="1" id="KW-0560">Oxidoreductase</keyword>
<dbReference type="InterPro" id="IPR012349">
    <property type="entry name" value="Split_barrel_FMN-bd"/>
</dbReference>
<dbReference type="PANTHER" id="PTHR35176:SF6">
    <property type="entry name" value="HEME OXYGENASE HI_0854-RELATED"/>
    <property type="match status" value="1"/>
</dbReference>
<gene>
    <name evidence="2" type="ORF">SAMN04489726_4549</name>
</gene>
<evidence type="ECO:0000256" key="1">
    <source>
        <dbReference type="ARBA" id="ARBA00023002"/>
    </source>
</evidence>